<dbReference type="InterPro" id="IPR046847">
    <property type="entry name" value="Xre-like_HTH"/>
</dbReference>
<keyword evidence="4" id="KW-1185">Reference proteome</keyword>
<gene>
    <name evidence="3" type="ordered locus">MEALZ_2105</name>
</gene>
<dbReference type="RefSeq" id="WP_014148581.1">
    <property type="nucleotide sequence ID" value="NC_016112.1"/>
</dbReference>
<dbReference type="NCBIfam" id="TIGR02293">
    <property type="entry name" value="TAS_TIGR02293"/>
    <property type="match status" value="1"/>
</dbReference>
<reference evidence="4" key="1">
    <citation type="journal article" date="2012" name="J. Bacteriol.">
        <title>Genome sequence of the haloalkaliphilic methanotrophic bacterium Methylomicrobium alcaliphilum 20Z.</title>
        <authorList>
            <person name="Vuilleumier S."/>
            <person name="Khmelenina V.N."/>
            <person name="Bringel F."/>
            <person name="Reshetnikov A.S."/>
            <person name="Lajus A."/>
            <person name="Mangenot S."/>
            <person name="Rouy Z."/>
            <person name="Op den Camp H.J."/>
            <person name="Jetten M.S."/>
            <person name="Dispirito A.A."/>
            <person name="Dunfield P."/>
            <person name="Klotz M.G."/>
            <person name="Semrau J.D."/>
            <person name="Stein L.Y."/>
            <person name="Barbe V."/>
            <person name="Medigue C."/>
            <person name="Trotsenko Y.A."/>
            <person name="Kalyuzhnaya M.G."/>
        </authorList>
    </citation>
    <scope>NUCLEOTIDE SEQUENCE [LARGE SCALE GENOMIC DNA]</scope>
    <source>
        <strain evidence="4">DSM 19304 / NCIMB 14124 / VKM B-2133 / 20Z</strain>
    </source>
</reference>
<evidence type="ECO:0000313" key="4">
    <source>
        <dbReference type="Proteomes" id="UP000008315"/>
    </source>
</evidence>
<organism evidence="3 4">
    <name type="scientific">Methylotuvimicrobium alcaliphilum (strain DSM 19304 / NCIMB 14124 / VKM B-2133 / 20Z)</name>
    <name type="common">Methylomicrobium alcaliphilum</name>
    <dbReference type="NCBI Taxonomy" id="1091494"/>
    <lineage>
        <taxon>Bacteria</taxon>
        <taxon>Pseudomonadati</taxon>
        <taxon>Pseudomonadota</taxon>
        <taxon>Gammaproteobacteria</taxon>
        <taxon>Methylococcales</taxon>
        <taxon>Methylococcaceae</taxon>
        <taxon>Methylotuvimicrobium</taxon>
    </lineage>
</organism>
<dbReference type="STRING" id="1091494.MEALZ_2105"/>
<dbReference type="HOGENOM" id="CLU_109353_6_0_6"/>
<proteinExistence type="predicted"/>
<name>G4T456_META2</name>
<feature type="domain" description="Antitoxin Xre/MbcA/ParS-like toxin-binding" evidence="1">
    <location>
        <begin position="90"/>
        <end position="139"/>
    </location>
</feature>
<dbReference type="KEGG" id="mah:MEALZ_2105"/>
<dbReference type="Pfam" id="PF09722">
    <property type="entry name" value="Xre_MbcA_ParS_C"/>
    <property type="match status" value="1"/>
</dbReference>
<dbReference type="AlphaFoldDB" id="G4T456"/>
<dbReference type="InterPro" id="IPR024467">
    <property type="entry name" value="Xre/MbcA/ParS-like_toxin-bd"/>
</dbReference>
<dbReference type="Pfam" id="PF20432">
    <property type="entry name" value="Xre-like-HTH"/>
    <property type="match status" value="1"/>
</dbReference>
<feature type="domain" description="Antitoxin Xre-like helix-turn-helix" evidence="2">
    <location>
        <begin position="24"/>
        <end position="85"/>
    </location>
</feature>
<dbReference type="PATRIC" id="fig|271065.3.peg.2163"/>
<accession>G4T456</accession>
<protein>
    <submittedName>
        <fullName evidence="3">Uncharacterized protein</fullName>
    </submittedName>
</protein>
<dbReference type="Proteomes" id="UP000008315">
    <property type="component" value="Chromosome"/>
</dbReference>
<evidence type="ECO:0000313" key="3">
    <source>
        <dbReference type="EMBL" id="CCE23791.1"/>
    </source>
</evidence>
<dbReference type="InterPro" id="IPR011979">
    <property type="entry name" value="Antitox_Xre"/>
</dbReference>
<evidence type="ECO:0000259" key="1">
    <source>
        <dbReference type="Pfam" id="PF09722"/>
    </source>
</evidence>
<sequence length="142" mass="16456">MVLVTPEKIASFMSLIPVPHSFAELDALVSHGLPKQALKTIVDTIGLNTEERKQLLYRIVPEATYKRRRDRLSAQESERTERLARIYATAQYVWNSEDDAREFLHKPHPMLQHRAPLEVSMTEIGARRVEELLWRLYYGIAA</sequence>
<dbReference type="GO" id="GO:0003677">
    <property type="term" value="F:DNA binding"/>
    <property type="evidence" value="ECO:0007669"/>
    <property type="project" value="InterPro"/>
</dbReference>
<evidence type="ECO:0000259" key="2">
    <source>
        <dbReference type="Pfam" id="PF20432"/>
    </source>
</evidence>
<dbReference type="EMBL" id="FO082060">
    <property type="protein sequence ID" value="CCE23791.1"/>
    <property type="molecule type" value="Genomic_DNA"/>
</dbReference>